<organism evidence="2">
    <name type="scientific">Leptosphaeria maculans (strain JN3 / isolate v23.1.3 / race Av1-4-5-6-7-8)</name>
    <name type="common">Blackleg fungus</name>
    <name type="synonym">Phoma lingam</name>
    <dbReference type="NCBI Taxonomy" id="985895"/>
    <lineage>
        <taxon>Eukaryota</taxon>
        <taxon>Fungi</taxon>
        <taxon>Dikarya</taxon>
        <taxon>Ascomycota</taxon>
        <taxon>Pezizomycotina</taxon>
        <taxon>Dothideomycetes</taxon>
        <taxon>Pleosporomycetidae</taxon>
        <taxon>Pleosporales</taxon>
        <taxon>Pleosporineae</taxon>
        <taxon>Leptosphaeriaceae</taxon>
        <taxon>Plenodomus</taxon>
        <taxon>Plenodomus lingam/Leptosphaeria maculans species complex</taxon>
    </lineage>
</organism>
<keyword evidence="2" id="KW-1185">Reference proteome</keyword>
<protein>
    <submittedName>
        <fullName evidence="1">Predicted protein</fullName>
    </submittedName>
</protein>
<evidence type="ECO:0000313" key="2">
    <source>
        <dbReference type="Proteomes" id="UP000002668"/>
    </source>
</evidence>
<accession>E4ZZP8</accession>
<dbReference type="VEuPathDB" id="FungiDB:LEMA_P102950.1"/>
<dbReference type="EMBL" id="FP929130">
    <property type="protein sequence ID" value="CBX97164.1"/>
    <property type="molecule type" value="Genomic_DNA"/>
</dbReference>
<dbReference type="HOGENOM" id="CLU_2223738_0_0_1"/>
<evidence type="ECO:0000313" key="1">
    <source>
        <dbReference type="EMBL" id="CBX97164.1"/>
    </source>
</evidence>
<proteinExistence type="predicted"/>
<dbReference type="InParanoid" id="E4ZZP8"/>
<reference evidence="2" key="1">
    <citation type="journal article" date="2011" name="Nat. Commun.">
        <title>Effector diversification within compartments of the Leptosphaeria maculans genome affected by Repeat-Induced Point mutations.</title>
        <authorList>
            <person name="Rouxel T."/>
            <person name="Grandaubert J."/>
            <person name="Hane J.K."/>
            <person name="Hoede C."/>
            <person name="van de Wouw A.P."/>
            <person name="Couloux A."/>
            <person name="Dominguez V."/>
            <person name="Anthouard V."/>
            <person name="Bally P."/>
            <person name="Bourras S."/>
            <person name="Cozijnsen A.J."/>
            <person name="Ciuffetti L.M."/>
            <person name="Degrave A."/>
            <person name="Dilmaghani A."/>
            <person name="Duret L."/>
            <person name="Fudal I."/>
            <person name="Goodwin S.B."/>
            <person name="Gout L."/>
            <person name="Glaser N."/>
            <person name="Linglin J."/>
            <person name="Kema G.H.J."/>
            <person name="Lapalu N."/>
            <person name="Lawrence C.B."/>
            <person name="May K."/>
            <person name="Meyer M."/>
            <person name="Ollivier B."/>
            <person name="Poulain J."/>
            <person name="Schoch C.L."/>
            <person name="Simon A."/>
            <person name="Spatafora J.W."/>
            <person name="Stachowiak A."/>
            <person name="Turgeon B.G."/>
            <person name="Tyler B.M."/>
            <person name="Vincent D."/>
            <person name="Weissenbach J."/>
            <person name="Amselem J."/>
            <person name="Quesneville H."/>
            <person name="Oliver R.P."/>
            <person name="Wincker P."/>
            <person name="Balesdent M.-H."/>
            <person name="Howlett B.J."/>
        </authorList>
    </citation>
    <scope>NUCLEOTIDE SEQUENCE [LARGE SCALE GENOMIC DNA]</scope>
    <source>
        <strain evidence="2">JN3 / isolate v23.1.3 / race Av1-4-5-6-7-8</strain>
    </source>
</reference>
<dbReference type="AlphaFoldDB" id="E4ZZP8"/>
<name>E4ZZP8_LEPMJ</name>
<gene>
    <name evidence="1" type="ORF">LEMA_P102950.1</name>
</gene>
<sequence>MIALLALDFAPSIRRYAKPTPATMFQTQELSRVATTFAGGPKFHTRQVIEGFGKNATSGAGKEVVCYYYQADKSTTSMQPNIPRDFGLPEFHLFQIQPLNRYFLRS</sequence>
<dbReference type="GeneID" id="13283520"/>
<dbReference type="Proteomes" id="UP000002668">
    <property type="component" value="Genome"/>
</dbReference>
<dbReference type="RefSeq" id="XP_003840643.1">
    <property type="nucleotide sequence ID" value="XM_003840595.1"/>
</dbReference>